<feature type="transmembrane region" description="Helical" evidence="8">
    <location>
        <begin position="39"/>
        <end position="62"/>
    </location>
</feature>
<dbReference type="OrthoDB" id="3177005at2"/>
<evidence type="ECO:0000256" key="3">
    <source>
        <dbReference type="ARBA" id="ARBA00022448"/>
    </source>
</evidence>
<feature type="transmembrane region" description="Helical" evidence="8">
    <location>
        <begin position="163"/>
        <end position="182"/>
    </location>
</feature>
<dbReference type="EMBL" id="AYYO01000003">
    <property type="protein sequence ID" value="KRM56569.1"/>
    <property type="molecule type" value="Genomic_DNA"/>
</dbReference>
<evidence type="ECO:0000256" key="8">
    <source>
        <dbReference type="SAM" id="Phobius"/>
    </source>
</evidence>
<feature type="transmembrane region" description="Helical" evidence="8">
    <location>
        <begin position="68"/>
        <end position="93"/>
    </location>
</feature>
<evidence type="ECO:0000313" key="10">
    <source>
        <dbReference type="Proteomes" id="UP000051679"/>
    </source>
</evidence>
<evidence type="ECO:0000256" key="4">
    <source>
        <dbReference type="ARBA" id="ARBA00022475"/>
    </source>
</evidence>
<dbReference type="Pfam" id="PF03591">
    <property type="entry name" value="AzlC"/>
    <property type="match status" value="1"/>
</dbReference>
<evidence type="ECO:0000313" key="9">
    <source>
        <dbReference type="EMBL" id="KRM56569.1"/>
    </source>
</evidence>
<dbReference type="GO" id="GO:1903785">
    <property type="term" value="P:L-valine transmembrane transport"/>
    <property type="evidence" value="ECO:0007669"/>
    <property type="project" value="TreeGrafter"/>
</dbReference>
<feature type="transmembrane region" description="Helical" evidence="8">
    <location>
        <begin position="137"/>
        <end position="157"/>
    </location>
</feature>
<keyword evidence="5 8" id="KW-0812">Transmembrane</keyword>
<evidence type="ECO:0000256" key="2">
    <source>
        <dbReference type="ARBA" id="ARBA00010735"/>
    </source>
</evidence>
<sequence length="238" mass="25606">MNSDLSFRTGLKDTLPTVFGYIGIGLAFGIVSRAASMDVWIALLLSLITYSGAAQFVIVSMVAAQSPLISIVLSVFMLSARMLLTSMTVAPYYKDESMGKNIALGTLLTDETFALSMSKLNYTDHKLSYPWLTAANLFAYSAWAAAAVAGNLIGSLIPDPEKFGLDYALVAMFIGLLYLQMIGDRSMKFSFQVGLVLVALVLTYVGMIFIPGSLLVLVVTIVTCLIGMGVRRHASTNV</sequence>
<evidence type="ECO:0000256" key="1">
    <source>
        <dbReference type="ARBA" id="ARBA00004651"/>
    </source>
</evidence>
<organism evidence="9 10">
    <name type="scientific">Lacticaseibacillus sharpeae JCM 1186 = DSM 20505</name>
    <dbReference type="NCBI Taxonomy" id="1291052"/>
    <lineage>
        <taxon>Bacteria</taxon>
        <taxon>Bacillati</taxon>
        <taxon>Bacillota</taxon>
        <taxon>Bacilli</taxon>
        <taxon>Lactobacillales</taxon>
        <taxon>Lactobacillaceae</taxon>
        <taxon>Lacticaseibacillus</taxon>
    </lineage>
</organism>
<dbReference type="AlphaFoldDB" id="A0A0R1ZXH8"/>
<accession>A0A0R1ZXH8</accession>
<dbReference type="STRING" id="1291052.FC18_GL002052"/>
<evidence type="ECO:0000256" key="5">
    <source>
        <dbReference type="ARBA" id="ARBA00022692"/>
    </source>
</evidence>
<proteinExistence type="inferred from homology"/>
<feature type="transmembrane region" description="Helical" evidence="8">
    <location>
        <begin position="189"/>
        <end position="207"/>
    </location>
</feature>
<dbReference type="PANTHER" id="PTHR34979:SF1">
    <property type="entry name" value="INNER MEMBRANE PROTEIN YGAZ"/>
    <property type="match status" value="1"/>
</dbReference>
<dbReference type="Proteomes" id="UP000051679">
    <property type="component" value="Unassembled WGS sequence"/>
</dbReference>
<keyword evidence="7 8" id="KW-0472">Membrane</keyword>
<dbReference type="RefSeq" id="WP_056975310.1">
    <property type="nucleotide sequence ID" value="NZ_AYYO01000003.1"/>
</dbReference>
<gene>
    <name evidence="9" type="ORF">FC18_GL002052</name>
</gene>
<protein>
    <submittedName>
        <fullName evidence="9">AzlC protein</fullName>
    </submittedName>
</protein>
<feature type="transmembrane region" description="Helical" evidence="8">
    <location>
        <begin position="15"/>
        <end position="32"/>
    </location>
</feature>
<keyword evidence="10" id="KW-1185">Reference proteome</keyword>
<comment type="subcellular location">
    <subcellularLocation>
        <location evidence="1">Cell membrane</location>
        <topology evidence="1">Multi-pass membrane protein</topology>
    </subcellularLocation>
</comment>
<comment type="caution">
    <text evidence="9">The sequence shown here is derived from an EMBL/GenBank/DDBJ whole genome shotgun (WGS) entry which is preliminary data.</text>
</comment>
<evidence type="ECO:0000256" key="7">
    <source>
        <dbReference type="ARBA" id="ARBA00023136"/>
    </source>
</evidence>
<dbReference type="PANTHER" id="PTHR34979">
    <property type="entry name" value="INNER MEMBRANE PROTEIN YGAZ"/>
    <property type="match status" value="1"/>
</dbReference>
<keyword evidence="3" id="KW-0813">Transport</keyword>
<reference evidence="9 10" key="1">
    <citation type="journal article" date="2015" name="Genome Announc.">
        <title>Expanding the biotechnology potential of lactobacilli through comparative genomics of 213 strains and associated genera.</title>
        <authorList>
            <person name="Sun Z."/>
            <person name="Harris H.M."/>
            <person name="McCann A."/>
            <person name="Guo C."/>
            <person name="Argimon S."/>
            <person name="Zhang W."/>
            <person name="Yang X."/>
            <person name="Jeffery I.B."/>
            <person name="Cooney J.C."/>
            <person name="Kagawa T.F."/>
            <person name="Liu W."/>
            <person name="Song Y."/>
            <person name="Salvetti E."/>
            <person name="Wrobel A."/>
            <person name="Rasinkangas P."/>
            <person name="Parkhill J."/>
            <person name="Rea M.C."/>
            <person name="O'Sullivan O."/>
            <person name="Ritari J."/>
            <person name="Douillard F.P."/>
            <person name="Paul Ross R."/>
            <person name="Yang R."/>
            <person name="Briner A.E."/>
            <person name="Felis G.E."/>
            <person name="de Vos W.M."/>
            <person name="Barrangou R."/>
            <person name="Klaenhammer T.R."/>
            <person name="Caufield P.W."/>
            <person name="Cui Y."/>
            <person name="Zhang H."/>
            <person name="O'Toole P.W."/>
        </authorList>
    </citation>
    <scope>NUCLEOTIDE SEQUENCE [LARGE SCALE GENOMIC DNA]</scope>
    <source>
        <strain evidence="9 10">DSM 20505</strain>
    </source>
</reference>
<comment type="similarity">
    <text evidence="2">Belongs to the AzlC family.</text>
</comment>
<dbReference type="PATRIC" id="fig|1291052.5.peg.2114"/>
<name>A0A0R1ZXH8_9LACO</name>
<keyword evidence="4" id="KW-1003">Cell membrane</keyword>
<evidence type="ECO:0000256" key="6">
    <source>
        <dbReference type="ARBA" id="ARBA00022989"/>
    </source>
</evidence>
<feature type="transmembrane region" description="Helical" evidence="8">
    <location>
        <begin position="213"/>
        <end position="230"/>
    </location>
</feature>
<keyword evidence="6 8" id="KW-1133">Transmembrane helix</keyword>
<dbReference type="InterPro" id="IPR011606">
    <property type="entry name" value="Brnchd-chn_aa_trnsp_permease"/>
</dbReference>
<dbReference type="GO" id="GO:0005886">
    <property type="term" value="C:plasma membrane"/>
    <property type="evidence" value="ECO:0007669"/>
    <property type="project" value="UniProtKB-SubCell"/>
</dbReference>